<dbReference type="AlphaFoldDB" id="S7PJJ8"/>
<keyword evidence="2" id="KW-1185">Reference proteome</keyword>
<proteinExistence type="predicted"/>
<name>S7PJJ8_MYOBR</name>
<evidence type="ECO:0000313" key="2">
    <source>
        <dbReference type="Proteomes" id="UP000052978"/>
    </source>
</evidence>
<protein>
    <submittedName>
        <fullName evidence="1">Uncharacterized protein</fullName>
    </submittedName>
</protein>
<evidence type="ECO:0000313" key="1">
    <source>
        <dbReference type="EMBL" id="EPQ08227.1"/>
    </source>
</evidence>
<accession>S7PJJ8</accession>
<sequence length="59" mass="6321">MQTAVSTAVPAPTPPEPRSPRLYLVGGTHAVLVSFDQVRAQEHLMQVVAVAVKDLSLQL</sequence>
<organism evidence="1 2">
    <name type="scientific">Myotis brandtii</name>
    <name type="common">Brandt's bat</name>
    <dbReference type="NCBI Taxonomy" id="109478"/>
    <lineage>
        <taxon>Eukaryota</taxon>
        <taxon>Metazoa</taxon>
        <taxon>Chordata</taxon>
        <taxon>Craniata</taxon>
        <taxon>Vertebrata</taxon>
        <taxon>Euteleostomi</taxon>
        <taxon>Mammalia</taxon>
        <taxon>Eutheria</taxon>
        <taxon>Laurasiatheria</taxon>
        <taxon>Chiroptera</taxon>
        <taxon>Yangochiroptera</taxon>
        <taxon>Vespertilionidae</taxon>
        <taxon>Myotis</taxon>
    </lineage>
</organism>
<dbReference type="EMBL" id="KE162428">
    <property type="protein sequence ID" value="EPQ08227.1"/>
    <property type="molecule type" value="Genomic_DNA"/>
</dbReference>
<gene>
    <name evidence="1" type="ORF">D623_10029891</name>
</gene>
<dbReference type="Proteomes" id="UP000052978">
    <property type="component" value="Unassembled WGS sequence"/>
</dbReference>
<reference evidence="1 2" key="1">
    <citation type="journal article" date="2013" name="Nat. Commun.">
        <title>Genome analysis reveals insights into physiology and longevity of the Brandt's bat Myotis brandtii.</title>
        <authorList>
            <person name="Seim I."/>
            <person name="Fang X."/>
            <person name="Xiong Z."/>
            <person name="Lobanov A.V."/>
            <person name="Huang Z."/>
            <person name="Ma S."/>
            <person name="Feng Y."/>
            <person name="Turanov A.A."/>
            <person name="Zhu Y."/>
            <person name="Lenz T.L."/>
            <person name="Gerashchenko M.V."/>
            <person name="Fan D."/>
            <person name="Hee Yim S."/>
            <person name="Yao X."/>
            <person name="Jordan D."/>
            <person name="Xiong Y."/>
            <person name="Ma Y."/>
            <person name="Lyapunov A.N."/>
            <person name="Chen G."/>
            <person name="Kulakova O.I."/>
            <person name="Sun Y."/>
            <person name="Lee S.G."/>
            <person name="Bronson R.T."/>
            <person name="Moskalev A.A."/>
            <person name="Sunyaev S.R."/>
            <person name="Zhang G."/>
            <person name="Krogh A."/>
            <person name="Wang J."/>
            <person name="Gladyshev V.N."/>
        </authorList>
    </citation>
    <scope>NUCLEOTIDE SEQUENCE [LARGE SCALE GENOMIC DNA]</scope>
</reference>